<keyword evidence="1" id="KW-0812">Transmembrane</keyword>
<gene>
    <name evidence="2" type="ORF">Cgig2_020185</name>
</gene>
<reference evidence="2" key="1">
    <citation type="submission" date="2022-04" db="EMBL/GenBank/DDBJ databases">
        <title>Carnegiea gigantea Genome sequencing and assembly v2.</title>
        <authorList>
            <person name="Copetti D."/>
            <person name="Sanderson M.J."/>
            <person name="Burquez A."/>
            <person name="Wojciechowski M.F."/>
        </authorList>
    </citation>
    <scope>NUCLEOTIDE SEQUENCE</scope>
    <source>
        <strain evidence="2">SGP5-SGP5p</strain>
        <tissue evidence="2">Aerial part</tissue>
    </source>
</reference>
<dbReference type="EMBL" id="JAKOGI010000014">
    <property type="protein sequence ID" value="KAJ8450548.1"/>
    <property type="molecule type" value="Genomic_DNA"/>
</dbReference>
<dbReference type="AlphaFoldDB" id="A0A9Q1KVY8"/>
<dbReference type="OrthoDB" id="567237at2759"/>
<proteinExistence type="predicted"/>
<evidence type="ECO:0000313" key="3">
    <source>
        <dbReference type="Proteomes" id="UP001153076"/>
    </source>
</evidence>
<protein>
    <submittedName>
        <fullName evidence="2">Uncharacterized protein</fullName>
    </submittedName>
</protein>
<dbReference type="PANTHER" id="PTHR46512:SF9">
    <property type="entry name" value="PEPTIDYLPROLYL ISOMERASE"/>
    <property type="match status" value="1"/>
</dbReference>
<accession>A0A9Q1KVY8</accession>
<dbReference type="Gene3D" id="1.25.40.10">
    <property type="entry name" value="Tetratricopeptide repeat domain"/>
    <property type="match status" value="1"/>
</dbReference>
<evidence type="ECO:0000313" key="2">
    <source>
        <dbReference type="EMBL" id="KAJ8450548.1"/>
    </source>
</evidence>
<organism evidence="2 3">
    <name type="scientific">Carnegiea gigantea</name>
    <dbReference type="NCBI Taxonomy" id="171969"/>
    <lineage>
        <taxon>Eukaryota</taxon>
        <taxon>Viridiplantae</taxon>
        <taxon>Streptophyta</taxon>
        <taxon>Embryophyta</taxon>
        <taxon>Tracheophyta</taxon>
        <taxon>Spermatophyta</taxon>
        <taxon>Magnoliopsida</taxon>
        <taxon>eudicotyledons</taxon>
        <taxon>Gunneridae</taxon>
        <taxon>Pentapetalae</taxon>
        <taxon>Caryophyllales</taxon>
        <taxon>Cactineae</taxon>
        <taxon>Cactaceae</taxon>
        <taxon>Cactoideae</taxon>
        <taxon>Echinocereeae</taxon>
        <taxon>Carnegiea</taxon>
    </lineage>
</organism>
<keyword evidence="3" id="KW-1185">Reference proteome</keyword>
<name>A0A9Q1KVY8_9CARY</name>
<feature type="transmembrane region" description="Helical" evidence="1">
    <location>
        <begin position="12"/>
        <end position="29"/>
    </location>
</feature>
<evidence type="ECO:0000256" key="1">
    <source>
        <dbReference type="SAM" id="Phobius"/>
    </source>
</evidence>
<dbReference type="InterPro" id="IPR050754">
    <property type="entry name" value="FKBP4/5/8-like"/>
</dbReference>
<dbReference type="SUPFAM" id="SSF48452">
    <property type="entry name" value="TPR-like"/>
    <property type="match status" value="1"/>
</dbReference>
<comment type="caution">
    <text evidence="2">The sequence shown here is derived from an EMBL/GenBank/DDBJ whole genome shotgun (WGS) entry which is preliminary data.</text>
</comment>
<dbReference type="InterPro" id="IPR011990">
    <property type="entry name" value="TPR-like_helical_dom_sf"/>
</dbReference>
<dbReference type="PANTHER" id="PTHR46512">
    <property type="entry name" value="PEPTIDYLPROLYL ISOMERASE"/>
    <property type="match status" value="1"/>
</dbReference>
<keyword evidence="1" id="KW-0472">Membrane</keyword>
<dbReference type="Proteomes" id="UP001153076">
    <property type="component" value="Unassembled WGS sequence"/>
</dbReference>
<keyword evidence="1" id="KW-1133">Transmembrane helix</keyword>
<sequence length="237" mass="26656">MAVPLSASAPGLLSHIVIYCVYLVPKLFIRFMFFEITIRVSSLGCCSLLLFVPLIPSIKLSYPLILVVSMGSYSHPLFSQFLESCIMEMIDSQSMLVNSQMLKDERNILFRTKAHQLAITKLSVYEEARSHRDLGLKLDFCNVKARFRRAQAFMRLGMVEKAHDDLLLAFKFDPSTDEVKKELLKVKQLCKSNCVNSPMGQKETGIDCPIELPSSLMGAKFFDPLNLGNSSQLECSS</sequence>